<dbReference type="Proteomes" id="UP000249402">
    <property type="component" value="Unassembled WGS sequence"/>
</dbReference>
<dbReference type="GeneID" id="37219477"/>
<sequence>MDGIRWHHIPRPPQYDVSPSPPARSPPAGWVVWSLAPTLQVIGRSEVHTQSLRLQNVKRPWRRSAAEVLNSIATPETPAPNKLFRAKPAPYSIPSPPSPVLRPRTQEETELHSNRSKRSSSAIRSNMGMFRPVERHGARGRSG</sequence>
<dbReference type="RefSeq" id="XP_025570189.1">
    <property type="nucleotide sequence ID" value="XM_025714612.1"/>
</dbReference>
<dbReference type="AlphaFoldDB" id="A0A395GK49"/>
<reference evidence="2 3" key="1">
    <citation type="submission" date="2018-02" db="EMBL/GenBank/DDBJ databases">
        <title>The genomes of Aspergillus section Nigri reveals drivers in fungal speciation.</title>
        <authorList>
            <consortium name="DOE Joint Genome Institute"/>
            <person name="Vesth T.C."/>
            <person name="Nybo J."/>
            <person name="Theobald S."/>
            <person name="Brandl J."/>
            <person name="Frisvad J.C."/>
            <person name="Nielsen K.F."/>
            <person name="Lyhne E.K."/>
            <person name="Kogle M.E."/>
            <person name="Kuo A."/>
            <person name="Riley R."/>
            <person name="Clum A."/>
            <person name="Nolan M."/>
            <person name="Lipzen A."/>
            <person name="Salamov A."/>
            <person name="Henrissat B."/>
            <person name="Wiebenga A."/>
            <person name="De vries R.P."/>
            <person name="Grigoriev I.V."/>
            <person name="Mortensen U.H."/>
            <person name="Andersen M.R."/>
            <person name="Baker S.E."/>
        </authorList>
    </citation>
    <scope>NUCLEOTIDE SEQUENCE [LARGE SCALE GENOMIC DNA]</scope>
    <source>
        <strain evidence="2 3">CBS 121593</strain>
    </source>
</reference>
<proteinExistence type="predicted"/>
<feature type="region of interest" description="Disordered" evidence="1">
    <location>
        <begin position="72"/>
        <end position="143"/>
    </location>
</feature>
<evidence type="ECO:0000313" key="2">
    <source>
        <dbReference type="EMBL" id="RAK95861.1"/>
    </source>
</evidence>
<name>A0A395GK49_9EURO</name>
<gene>
    <name evidence="2" type="ORF">BO80DRAFT_247791</name>
</gene>
<feature type="region of interest" description="Disordered" evidence="1">
    <location>
        <begin position="1"/>
        <end position="27"/>
    </location>
</feature>
<evidence type="ECO:0000256" key="1">
    <source>
        <dbReference type="SAM" id="MobiDB-lite"/>
    </source>
</evidence>
<protein>
    <submittedName>
        <fullName evidence="2">Uncharacterized protein</fullName>
    </submittedName>
</protein>
<feature type="compositionally biased region" description="Pro residues" evidence="1">
    <location>
        <begin position="91"/>
        <end position="100"/>
    </location>
</feature>
<dbReference type="EMBL" id="KZ824484">
    <property type="protein sequence ID" value="RAK95861.1"/>
    <property type="molecule type" value="Genomic_DNA"/>
</dbReference>
<feature type="compositionally biased region" description="Basic and acidic residues" evidence="1">
    <location>
        <begin position="104"/>
        <end position="113"/>
    </location>
</feature>
<organism evidence="2 3">
    <name type="scientific">Aspergillus ibericus CBS 121593</name>
    <dbReference type="NCBI Taxonomy" id="1448316"/>
    <lineage>
        <taxon>Eukaryota</taxon>
        <taxon>Fungi</taxon>
        <taxon>Dikarya</taxon>
        <taxon>Ascomycota</taxon>
        <taxon>Pezizomycotina</taxon>
        <taxon>Eurotiomycetes</taxon>
        <taxon>Eurotiomycetidae</taxon>
        <taxon>Eurotiales</taxon>
        <taxon>Aspergillaceae</taxon>
        <taxon>Aspergillus</taxon>
        <taxon>Aspergillus subgen. Circumdati</taxon>
    </lineage>
</organism>
<dbReference type="VEuPathDB" id="FungiDB:BO80DRAFT_247791"/>
<keyword evidence="3" id="KW-1185">Reference proteome</keyword>
<accession>A0A395GK49</accession>
<evidence type="ECO:0000313" key="3">
    <source>
        <dbReference type="Proteomes" id="UP000249402"/>
    </source>
</evidence>
<feature type="compositionally biased region" description="Basic residues" evidence="1">
    <location>
        <begin position="1"/>
        <end position="10"/>
    </location>
</feature>